<dbReference type="InterPro" id="IPR023187">
    <property type="entry name" value="Tscrpt_reg_MarR-type_CS"/>
</dbReference>
<keyword evidence="7" id="KW-1185">Reference proteome</keyword>
<dbReference type="PROSITE" id="PS01117">
    <property type="entry name" value="HTH_MARR_1"/>
    <property type="match status" value="1"/>
</dbReference>
<dbReference type="InterPro" id="IPR036388">
    <property type="entry name" value="WH-like_DNA-bd_sf"/>
</dbReference>
<dbReference type="SMART" id="SM00347">
    <property type="entry name" value="HTH_MARR"/>
    <property type="match status" value="1"/>
</dbReference>
<evidence type="ECO:0000256" key="2">
    <source>
        <dbReference type="ARBA" id="ARBA00023125"/>
    </source>
</evidence>
<dbReference type="RefSeq" id="WP_045437139.1">
    <property type="nucleotide sequence ID" value="NZ_AP017900.1"/>
</dbReference>
<dbReference type="PANTHER" id="PTHR33164">
    <property type="entry name" value="TRANSCRIPTIONAL REGULATOR, MARR FAMILY"/>
    <property type="match status" value="1"/>
</dbReference>
<dbReference type="PANTHER" id="PTHR33164:SF57">
    <property type="entry name" value="MARR-FAMILY TRANSCRIPTIONAL REGULATOR"/>
    <property type="match status" value="1"/>
</dbReference>
<evidence type="ECO:0000313" key="6">
    <source>
        <dbReference type="EMBL" id="GAP28339.1"/>
    </source>
</evidence>
<keyword evidence="3" id="KW-0804">Transcription</keyword>
<dbReference type="GO" id="GO:0006355">
    <property type="term" value="P:regulation of DNA-templated transcription"/>
    <property type="evidence" value="ECO:0007669"/>
    <property type="project" value="UniProtKB-ARBA"/>
</dbReference>
<protein>
    <submittedName>
        <fullName evidence="5">HTH-type transcriptional regulator YxaD</fullName>
    </submittedName>
    <submittedName>
        <fullName evidence="6">MarR family transcriptional regulator</fullName>
    </submittedName>
</protein>
<dbReference type="InterPro" id="IPR039422">
    <property type="entry name" value="MarR/SlyA-like"/>
</dbReference>
<reference evidence="6 7" key="2">
    <citation type="journal article" date="2016" name="Genome Announc.">
        <title>Draft Genome Sequence of Erythromycin- and Oxytetracycline-Sensitive Nocardia seriolae Strain U-1 (NBRC 110359).</title>
        <authorList>
            <person name="Imajoh M."/>
            <person name="Sukeda M."/>
            <person name="Shimizu M."/>
            <person name="Yamane J."/>
            <person name="Ohnishi K."/>
            <person name="Oshima S."/>
        </authorList>
    </citation>
    <scope>NUCLEOTIDE SEQUENCE [LARGE SCALE GENOMIC DNA]</scope>
    <source>
        <strain evidence="6 7">U-1</strain>
    </source>
</reference>
<evidence type="ECO:0000313" key="8">
    <source>
        <dbReference type="Proteomes" id="UP000180166"/>
    </source>
</evidence>
<organism evidence="6 7">
    <name type="scientific">Nocardia seriolae</name>
    <dbReference type="NCBI Taxonomy" id="37332"/>
    <lineage>
        <taxon>Bacteria</taxon>
        <taxon>Bacillati</taxon>
        <taxon>Actinomycetota</taxon>
        <taxon>Actinomycetes</taxon>
        <taxon>Mycobacteriales</taxon>
        <taxon>Nocardiaceae</taxon>
        <taxon>Nocardia</taxon>
    </lineage>
</organism>
<evidence type="ECO:0000256" key="1">
    <source>
        <dbReference type="ARBA" id="ARBA00023015"/>
    </source>
</evidence>
<reference evidence="5 8" key="3">
    <citation type="submission" date="2016-10" db="EMBL/GenBank/DDBJ databases">
        <title>Genome sequence of Nocardia seriolae strain EM150506, isolated from Anguila japonica.</title>
        <authorList>
            <person name="Han H.-J."/>
        </authorList>
    </citation>
    <scope>NUCLEOTIDE SEQUENCE [LARGE SCALE GENOMIC DNA]</scope>
    <source>
        <strain evidence="5 8">EM150506</strain>
    </source>
</reference>
<evidence type="ECO:0000313" key="5">
    <source>
        <dbReference type="EMBL" id="APA96185.1"/>
    </source>
</evidence>
<dbReference type="GeneID" id="93370099"/>
<dbReference type="KEGG" id="nsr:NS506_02118"/>
<sequence length="182" mass="20109">MIDDGPATTWTDIDDGLVDAIAYEIARLTKLRDRTNAQIATLTQGEIEPAAFSILFQLIHGGPMRSGALAEALYSDASTISRQVASLVKRGLIERRADPADGRVSVLDVTESGRAVAAQIRTRRNDSLRRMLADWAPGERETFSELLRRFVDGYEATRQRMLADIAAHKDLQSYYAPAENNS</sequence>
<evidence type="ECO:0000259" key="4">
    <source>
        <dbReference type="PROSITE" id="PS50995"/>
    </source>
</evidence>
<reference evidence="7" key="1">
    <citation type="submission" date="2015-07" db="EMBL/GenBank/DDBJ databases">
        <title>Nocardia seriolae U-1 whole genome shotgun sequence.</title>
        <authorList>
            <person name="Imajoh M."/>
            <person name="Fukumoto Y."/>
            <person name="Sukeda M."/>
            <person name="Yamane J."/>
            <person name="Yamasaki K."/>
            <person name="Shimizu M."/>
            <person name="Ohnishi K."/>
            <person name="Oshima S."/>
        </authorList>
    </citation>
    <scope>NUCLEOTIDE SEQUENCE [LARGE SCALE GENOMIC DNA]</scope>
    <source>
        <strain evidence="7">U-1</strain>
    </source>
</reference>
<dbReference type="EMBL" id="CP017839">
    <property type="protein sequence ID" value="APA96185.1"/>
    <property type="molecule type" value="Genomic_DNA"/>
</dbReference>
<dbReference type="AlphaFoldDB" id="A0ABC9YSA5"/>
<dbReference type="GO" id="GO:0003677">
    <property type="term" value="F:DNA binding"/>
    <property type="evidence" value="ECO:0007669"/>
    <property type="project" value="UniProtKB-KW"/>
</dbReference>
<dbReference type="Gene3D" id="1.10.10.10">
    <property type="entry name" value="Winged helix-like DNA-binding domain superfamily/Winged helix DNA-binding domain"/>
    <property type="match status" value="1"/>
</dbReference>
<evidence type="ECO:0000256" key="3">
    <source>
        <dbReference type="ARBA" id="ARBA00023163"/>
    </source>
</evidence>
<dbReference type="Pfam" id="PF01047">
    <property type="entry name" value="MarR"/>
    <property type="match status" value="1"/>
</dbReference>
<keyword evidence="2" id="KW-0238">DNA-binding</keyword>
<feature type="domain" description="HTH marR-type" evidence="4">
    <location>
        <begin position="18"/>
        <end position="152"/>
    </location>
</feature>
<evidence type="ECO:0000313" key="7">
    <source>
        <dbReference type="Proteomes" id="UP000037179"/>
    </source>
</evidence>
<dbReference type="InterPro" id="IPR036390">
    <property type="entry name" value="WH_DNA-bd_sf"/>
</dbReference>
<dbReference type="Proteomes" id="UP000180166">
    <property type="component" value="Chromosome"/>
</dbReference>
<dbReference type="EMBL" id="BBYQ01000032">
    <property type="protein sequence ID" value="GAP28339.1"/>
    <property type="molecule type" value="Genomic_DNA"/>
</dbReference>
<dbReference type="InterPro" id="IPR000835">
    <property type="entry name" value="HTH_MarR-typ"/>
</dbReference>
<keyword evidence="1" id="KW-0805">Transcription regulation</keyword>
<accession>A0ABC9YSA5</accession>
<dbReference type="SUPFAM" id="SSF46785">
    <property type="entry name" value="Winged helix' DNA-binding domain"/>
    <property type="match status" value="1"/>
</dbReference>
<dbReference type="PRINTS" id="PR00598">
    <property type="entry name" value="HTHMARR"/>
</dbReference>
<dbReference type="PROSITE" id="PS50995">
    <property type="entry name" value="HTH_MARR_2"/>
    <property type="match status" value="1"/>
</dbReference>
<dbReference type="Proteomes" id="UP000037179">
    <property type="component" value="Unassembled WGS sequence"/>
</dbReference>
<gene>
    <name evidence="5" type="ORF">NS506_02118</name>
    <name evidence="6" type="ORF">NSK11_contig00032-0044</name>
</gene>
<proteinExistence type="predicted"/>
<name>A0ABC9YSA5_9NOCA</name>